<dbReference type="AlphaFoldDB" id="A0A2M6WHR2"/>
<dbReference type="EMBL" id="PFBA01000027">
    <property type="protein sequence ID" value="PIT92322.1"/>
    <property type="molecule type" value="Genomic_DNA"/>
</dbReference>
<organism evidence="3 4">
    <name type="scientific">Candidatus Harrisonbacteria bacterium CG10_big_fil_rev_8_21_14_0_10_42_17</name>
    <dbReference type="NCBI Taxonomy" id="1974584"/>
    <lineage>
        <taxon>Bacteria</taxon>
        <taxon>Candidatus Harrisoniibacteriota</taxon>
    </lineage>
</organism>
<sequence length="434" mass="49295">MTKGIVTILAIGIVLGTGIFFIGKIKNTIEIMEGGGAKAALNEMQKSQLLGEIVGVVVDEKEKAMLEEKPRNIDIEPQKRLQNPPKEIHAIYATSWSAGSEKKIDYFLDLFRTTDLNAIVIDIKDYSGHVSYDTNLDQVENYHAEEIKIPKINTLIKRFHDENVYVIGRVSVFQDQQLILARPDLAVLSTSTGEAWRDRKGLGWADQGSKEVWDYNIAIAREAFERGFDEVNFDYVRFESDGDLDDAFHRFWDGVTWKRNIMKEFFAYTREQLRGFTISADIFGLVPSATGDLGIGQYFEDTLPYFDYVAPMMYPSHYAAGYLGYQNPAEYPYEVVYNSSKDALRRMNIFRTGTTSPEALATANLSELTNQENVVAKLRPWIQDFNLGATYNEEKVRGQINALSDLEKTAPSLVDGYMVWNPSNNYTREAHINE</sequence>
<accession>A0A2M6WHR2</accession>
<evidence type="ECO:0000259" key="2">
    <source>
        <dbReference type="Pfam" id="PF13200"/>
    </source>
</evidence>
<keyword evidence="1" id="KW-0472">Membrane</keyword>
<reference evidence="4" key="1">
    <citation type="submission" date="2017-09" db="EMBL/GenBank/DDBJ databases">
        <title>Depth-based differentiation of microbial function through sediment-hosted aquifers and enrichment of novel symbionts in the deep terrestrial subsurface.</title>
        <authorList>
            <person name="Probst A.J."/>
            <person name="Ladd B."/>
            <person name="Jarett J.K."/>
            <person name="Geller-Mcgrath D.E."/>
            <person name="Sieber C.M.K."/>
            <person name="Emerson J.B."/>
            <person name="Anantharaman K."/>
            <person name="Thomas B.C."/>
            <person name="Malmstrom R."/>
            <person name="Stieglmeier M."/>
            <person name="Klingl A."/>
            <person name="Woyke T."/>
            <person name="Ryan C.M."/>
            <person name="Banfield J.F."/>
        </authorList>
    </citation>
    <scope>NUCLEOTIDE SEQUENCE [LARGE SCALE GENOMIC DNA]</scope>
</reference>
<evidence type="ECO:0000256" key="1">
    <source>
        <dbReference type="SAM" id="Phobius"/>
    </source>
</evidence>
<dbReference type="Pfam" id="PF13200">
    <property type="entry name" value="DUF4015"/>
    <property type="match status" value="1"/>
</dbReference>
<evidence type="ECO:0000313" key="3">
    <source>
        <dbReference type="EMBL" id="PIT92322.1"/>
    </source>
</evidence>
<protein>
    <recommendedName>
        <fullName evidence="2">DUF4015 domain-containing protein</fullName>
    </recommendedName>
</protein>
<dbReference type="SUPFAM" id="SSF51445">
    <property type="entry name" value="(Trans)glycosidases"/>
    <property type="match status" value="1"/>
</dbReference>
<feature type="domain" description="DUF4015" evidence="2">
    <location>
        <begin position="90"/>
        <end position="426"/>
    </location>
</feature>
<name>A0A2M6WHR2_9BACT</name>
<dbReference type="InterPro" id="IPR017853">
    <property type="entry name" value="GH"/>
</dbReference>
<keyword evidence="1" id="KW-0812">Transmembrane</keyword>
<keyword evidence="1" id="KW-1133">Transmembrane helix</keyword>
<dbReference type="Proteomes" id="UP000228635">
    <property type="component" value="Unassembled WGS sequence"/>
</dbReference>
<gene>
    <name evidence="3" type="ORF">COU08_03360</name>
</gene>
<dbReference type="InterPro" id="IPR025275">
    <property type="entry name" value="DUF4015"/>
</dbReference>
<proteinExistence type="predicted"/>
<evidence type="ECO:0000313" key="4">
    <source>
        <dbReference type="Proteomes" id="UP000228635"/>
    </source>
</evidence>
<feature type="transmembrane region" description="Helical" evidence="1">
    <location>
        <begin position="6"/>
        <end position="23"/>
    </location>
</feature>
<comment type="caution">
    <text evidence="3">The sequence shown here is derived from an EMBL/GenBank/DDBJ whole genome shotgun (WGS) entry which is preliminary data.</text>
</comment>